<feature type="compositionally biased region" description="Low complexity" evidence="6">
    <location>
        <begin position="342"/>
        <end position="351"/>
    </location>
</feature>
<dbReference type="Pfam" id="PF02671">
    <property type="entry name" value="PAH"/>
    <property type="match status" value="3"/>
</dbReference>
<keyword evidence="3" id="KW-0677">Repeat</keyword>
<dbReference type="InterPro" id="IPR003822">
    <property type="entry name" value="PAH"/>
</dbReference>
<dbReference type="InterPro" id="IPR013194">
    <property type="entry name" value="HDAC_interact_dom"/>
</dbReference>
<feature type="compositionally biased region" description="Polar residues" evidence="6">
    <location>
        <begin position="359"/>
        <end position="369"/>
    </location>
</feature>
<dbReference type="FunFam" id="1.20.1160.11:FF:000003">
    <property type="entry name" value="Paired amphipathic helix SIN3-like protein"/>
    <property type="match status" value="1"/>
</dbReference>
<evidence type="ECO:0000259" key="7">
    <source>
        <dbReference type="SMART" id="SM00761"/>
    </source>
</evidence>
<gene>
    <name evidence="8" type="ORF">IEO21_05373</name>
</gene>
<evidence type="ECO:0000313" key="8">
    <source>
        <dbReference type="EMBL" id="KAF9814002.1"/>
    </source>
</evidence>
<keyword evidence="2" id="KW-0678">Repressor</keyword>
<reference evidence="8" key="2">
    <citation type="journal article" name="Front. Microbiol.">
        <title>Degradative Capacity of Two Strains of Rhodonia placenta: From Phenotype to Genotype.</title>
        <authorList>
            <person name="Kolle M."/>
            <person name="Horta M.A.C."/>
            <person name="Nowrousian M."/>
            <person name="Ohm R.A."/>
            <person name="Benz J.P."/>
            <person name="Pilgard A."/>
        </authorList>
    </citation>
    <scope>NUCLEOTIDE SEQUENCE</scope>
    <source>
        <strain evidence="8">FPRL280</strain>
    </source>
</reference>
<comment type="caution">
    <text evidence="8">The sequence shown here is derived from an EMBL/GenBank/DDBJ whole genome shotgun (WGS) entry which is preliminary data.</text>
</comment>
<dbReference type="InterPro" id="IPR036600">
    <property type="entry name" value="PAH_sf"/>
</dbReference>
<dbReference type="GO" id="GO:0010628">
    <property type="term" value="P:positive regulation of gene expression"/>
    <property type="evidence" value="ECO:0007669"/>
    <property type="project" value="UniProtKB-ARBA"/>
</dbReference>
<evidence type="ECO:0000256" key="4">
    <source>
        <dbReference type="ARBA" id="ARBA00023242"/>
    </source>
</evidence>
<evidence type="ECO:0000256" key="5">
    <source>
        <dbReference type="PROSITE-ProRule" id="PRU00810"/>
    </source>
</evidence>
<comment type="subcellular location">
    <subcellularLocation>
        <location evidence="1 5">Nucleus</location>
    </subcellularLocation>
</comment>
<dbReference type="Proteomes" id="UP000639403">
    <property type="component" value="Unassembled WGS sequence"/>
</dbReference>
<proteinExistence type="predicted"/>
<feature type="compositionally biased region" description="Polar residues" evidence="6">
    <location>
        <begin position="858"/>
        <end position="868"/>
    </location>
</feature>
<dbReference type="GO" id="GO:0033698">
    <property type="term" value="C:Rpd3L complex"/>
    <property type="evidence" value="ECO:0007669"/>
    <property type="project" value="UniProtKB-ARBA"/>
</dbReference>
<dbReference type="InterPro" id="IPR039774">
    <property type="entry name" value="Sin3-like"/>
</dbReference>
<dbReference type="PROSITE" id="PS51477">
    <property type="entry name" value="PAH"/>
    <property type="match status" value="2"/>
</dbReference>
<dbReference type="PANTHER" id="PTHR12346:SF0">
    <property type="entry name" value="SIN3A, ISOFORM G"/>
    <property type="match status" value="1"/>
</dbReference>
<name>A0A8H7P237_9APHY</name>
<organism evidence="8 9">
    <name type="scientific">Rhodonia placenta</name>
    <dbReference type="NCBI Taxonomy" id="104341"/>
    <lineage>
        <taxon>Eukaryota</taxon>
        <taxon>Fungi</taxon>
        <taxon>Dikarya</taxon>
        <taxon>Basidiomycota</taxon>
        <taxon>Agaricomycotina</taxon>
        <taxon>Agaricomycetes</taxon>
        <taxon>Polyporales</taxon>
        <taxon>Adustoporiaceae</taxon>
        <taxon>Rhodonia</taxon>
    </lineage>
</organism>
<feature type="region of interest" description="Disordered" evidence="6">
    <location>
        <begin position="1"/>
        <end position="22"/>
    </location>
</feature>
<dbReference type="PANTHER" id="PTHR12346">
    <property type="entry name" value="SIN3B-RELATED"/>
    <property type="match status" value="1"/>
</dbReference>
<reference evidence="8" key="1">
    <citation type="submission" date="2020-11" db="EMBL/GenBank/DDBJ databases">
        <authorList>
            <person name="Koelle M."/>
            <person name="Horta M.A.C."/>
            <person name="Nowrousian M."/>
            <person name="Ohm R.A."/>
            <person name="Benz P."/>
            <person name="Pilgard A."/>
        </authorList>
    </citation>
    <scope>NUCLEOTIDE SEQUENCE</scope>
    <source>
        <strain evidence="8">FPRL280</strain>
    </source>
</reference>
<feature type="region of interest" description="Disordered" evidence="6">
    <location>
        <begin position="801"/>
        <end position="896"/>
    </location>
</feature>
<evidence type="ECO:0000313" key="9">
    <source>
        <dbReference type="Proteomes" id="UP000639403"/>
    </source>
</evidence>
<dbReference type="GO" id="GO:0000122">
    <property type="term" value="P:negative regulation of transcription by RNA polymerase II"/>
    <property type="evidence" value="ECO:0007669"/>
    <property type="project" value="TreeGrafter"/>
</dbReference>
<sequence length="1243" mass="137800">MSPHIIDEDGAQLLGPPGSPSSTRPLNVTDALGYLDSVKAQFQDKPDVYNHFLDIMKDFKSQVIDTPGVIARVSMLFHSNPYLIQGFNTFLPPGYRIDVSTDPQNPGMITVTTPTSVDIQHISAFGGPMRIPHDHDPPRSINLAPFPQPPPFSLAPPPVLPVGIGNGSRPATPSRTHPPPDYPFSPSIMFALPAAGPQAVSAASFLGNLGNRTNEGIATTGEFNHAIQFLNKIKMRFEEDPETYKQFLEILHAYQKQPQDSQVYAQVQTLFKDAPDLVNEFRDFLPEAIGPSSQHLGLVGILPHPAGGAGAWAQAEPPAPSAEKVTKAPTRRRKRPAEKEAAGAPKAAGGRAAKRTKPNQKSEPQSPKFSSYPVPASPPPQHPHPAMGVPPHPQLNHPHMFPPPPTPNGQAHSLATPDELLLFDRIKKALESGGTYEEFLKLLTLYAKDVIDTKTLIDRAEIFLGDGELMAQFKDLTGWDDNHGNVEYGPPGSIRTGPPDPYGAKFVEDGHGPSYRWQVASEKYLACSGRGRLEWSVLNDEWVSHPTWASEDSGFAAHKKNQYEDILNKIEEDRHEYQTYLDALGCFIVVLKSIEARLDEMTAEERANFRLGPNLGGRSPGLYRRMLKKIYGLDGTKEILKALQESPAAAVPVVLKRLKLKDDDWRHSLRDWNSTEWRPGETKNFYKALDHQGIVFKANDKKCITAKHFVQDIEGAKASLVKEREAKGEQPWYHGSVGPALEFELQDTGVIQDALKLIFSFLDHSPSTYSTAERRSMERFLRQFIPALLMFSSHEFNAACGPLEPGHEDDLADDSSAAVDGTEDQRSGRDRCGRRQASGGHSTGVSPGDLRKRLLKTAQESKSAGMTRSNSPAPSDSASTSAKHRGSKLNQELDVEDEGAVRAHDIWIQDAVDEQGNAAGDTPTTRRPFFANTTFYTLLRLLQLLYSRLFMCKEIGAQLAAQKHASLLANPVAVDVGLDEPNGPPTVLAQIIEAFGESRSGEEPNVLYLYLLDACEKLFDSEMDQATFEEHMRWFFSTKAYHLFTLDRVIIAIVKQVQTIMSDNKCQELWDLLQQARGAETITIHDTVRYRREAERHVGYDDNLYRFDWDGEAKRLTVQLVDSSDPSVEEDVNGGGRLKEYVATYVMERPTEWQPAGRRKSGSLFLKRCVAAISGYAGEKGEVVERSAGMRVAVQGSYKLLYESGREDGLWRRRGVAETASLARRAGQRQEEGRRLLARQGWA</sequence>
<dbReference type="Pfam" id="PF08295">
    <property type="entry name" value="Sin3_corepress"/>
    <property type="match status" value="1"/>
</dbReference>
<dbReference type="EMBL" id="JADOXO010000096">
    <property type="protein sequence ID" value="KAF9814002.1"/>
    <property type="molecule type" value="Genomic_DNA"/>
</dbReference>
<feature type="compositionally biased region" description="Low complexity" evidence="6">
    <location>
        <begin position="869"/>
        <end position="881"/>
    </location>
</feature>
<feature type="compositionally biased region" description="Pro residues" evidence="6">
    <location>
        <begin position="375"/>
        <end position="393"/>
    </location>
</feature>
<dbReference type="InterPro" id="IPR031693">
    <property type="entry name" value="Sin3_C"/>
</dbReference>
<accession>A0A8H7P237</accession>
<dbReference type="Gene3D" id="1.20.1160.11">
    <property type="entry name" value="Paired amphipathic helix"/>
    <property type="match status" value="3"/>
</dbReference>
<feature type="domain" description="Histone deacetylase interacting" evidence="7">
    <location>
        <begin position="507"/>
        <end position="608"/>
    </location>
</feature>
<dbReference type="SMART" id="SM00761">
    <property type="entry name" value="HDAC_interact"/>
    <property type="match status" value="1"/>
</dbReference>
<feature type="compositionally biased region" description="Basic and acidic residues" evidence="6">
    <location>
        <begin position="823"/>
        <end position="833"/>
    </location>
</feature>
<dbReference type="Pfam" id="PF16879">
    <property type="entry name" value="Sin3a_C"/>
    <property type="match status" value="1"/>
</dbReference>
<evidence type="ECO:0000256" key="2">
    <source>
        <dbReference type="ARBA" id="ARBA00022491"/>
    </source>
</evidence>
<feature type="region of interest" description="Disordered" evidence="6">
    <location>
        <begin position="308"/>
        <end position="412"/>
    </location>
</feature>
<evidence type="ECO:0000256" key="6">
    <source>
        <dbReference type="SAM" id="MobiDB-lite"/>
    </source>
</evidence>
<evidence type="ECO:0000256" key="3">
    <source>
        <dbReference type="ARBA" id="ARBA00022737"/>
    </source>
</evidence>
<evidence type="ECO:0000256" key="1">
    <source>
        <dbReference type="ARBA" id="ARBA00004123"/>
    </source>
</evidence>
<dbReference type="AlphaFoldDB" id="A0A8H7P237"/>
<protein>
    <recommendedName>
        <fullName evidence="7">Histone deacetylase interacting domain-containing protein</fullName>
    </recommendedName>
</protein>
<dbReference type="GO" id="GO:0003714">
    <property type="term" value="F:transcription corepressor activity"/>
    <property type="evidence" value="ECO:0007669"/>
    <property type="project" value="InterPro"/>
</dbReference>
<keyword evidence="4 5" id="KW-0539">Nucleus</keyword>
<dbReference type="FunFam" id="1.20.1160.11:FF:000001">
    <property type="entry name" value="Paired amphipathic helix protein Sin3"/>
    <property type="match status" value="1"/>
</dbReference>
<dbReference type="SUPFAM" id="SSF47762">
    <property type="entry name" value="PAH2 domain"/>
    <property type="match status" value="3"/>
</dbReference>